<evidence type="ECO:0000313" key="6">
    <source>
        <dbReference type="EMBL" id="SEC08719.1"/>
    </source>
</evidence>
<protein>
    <submittedName>
        <fullName evidence="6">DNA-binding transcriptional regulator, AcrR family</fullName>
    </submittedName>
</protein>
<dbReference type="GO" id="GO:0003700">
    <property type="term" value="F:DNA-binding transcription factor activity"/>
    <property type="evidence" value="ECO:0007669"/>
    <property type="project" value="TreeGrafter"/>
</dbReference>
<feature type="DNA-binding region" description="H-T-H motif" evidence="4">
    <location>
        <begin position="43"/>
        <end position="62"/>
    </location>
</feature>
<dbReference type="InterPro" id="IPR050109">
    <property type="entry name" value="HTH-type_TetR-like_transc_reg"/>
</dbReference>
<evidence type="ECO:0000259" key="5">
    <source>
        <dbReference type="PROSITE" id="PS50977"/>
    </source>
</evidence>
<feature type="domain" description="HTH tetR-type" evidence="5">
    <location>
        <begin position="20"/>
        <end position="80"/>
    </location>
</feature>
<dbReference type="EMBL" id="FNTC01000002">
    <property type="protein sequence ID" value="SEC08719.1"/>
    <property type="molecule type" value="Genomic_DNA"/>
</dbReference>
<keyword evidence="3" id="KW-0804">Transcription</keyword>
<dbReference type="RefSeq" id="WP_056723284.1">
    <property type="nucleotide sequence ID" value="NZ_FNTC01000002.1"/>
</dbReference>
<dbReference type="Gene3D" id="1.10.10.60">
    <property type="entry name" value="Homeodomain-like"/>
    <property type="match status" value="1"/>
</dbReference>
<dbReference type="PANTHER" id="PTHR30055:SF148">
    <property type="entry name" value="TETR-FAMILY TRANSCRIPTIONAL REGULATOR"/>
    <property type="match status" value="1"/>
</dbReference>
<gene>
    <name evidence="6" type="ORF">SAMN04490187_3117</name>
</gene>
<dbReference type="Pfam" id="PF00440">
    <property type="entry name" value="TetR_N"/>
    <property type="match status" value="1"/>
</dbReference>
<sequence>MSTNKPVSTTKSIVGRPRSEATRRQILDATIRLLQEKSIQAISIEAIAREAGVSKSTIYRWWDSKALVVIDAFIENQMLKTALPRELGPREAIAQHFRSLVDQYSGWAGRLVAQILAEGQSDPSTLRDFRERFHYGRRAIIRETLEEWRVSGEISPDTDIEILMDLIYGAVYMRLMIGHAPLNQAFAESHINFVYHLLGVKSTDPEA</sequence>
<dbReference type="GO" id="GO:0000976">
    <property type="term" value="F:transcription cis-regulatory region binding"/>
    <property type="evidence" value="ECO:0007669"/>
    <property type="project" value="TreeGrafter"/>
</dbReference>
<dbReference type="PANTHER" id="PTHR30055">
    <property type="entry name" value="HTH-TYPE TRANSCRIPTIONAL REGULATOR RUTR"/>
    <property type="match status" value="1"/>
</dbReference>
<dbReference type="PRINTS" id="PR00455">
    <property type="entry name" value="HTHTETR"/>
</dbReference>
<dbReference type="Gene3D" id="1.10.357.10">
    <property type="entry name" value="Tetracycline Repressor, domain 2"/>
    <property type="match status" value="1"/>
</dbReference>
<name>A0A231GPM8_PSEJE</name>
<dbReference type="InterPro" id="IPR009057">
    <property type="entry name" value="Homeodomain-like_sf"/>
</dbReference>
<evidence type="ECO:0000313" key="7">
    <source>
        <dbReference type="Proteomes" id="UP000198542"/>
    </source>
</evidence>
<dbReference type="SUPFAM" id="SSF46689">
    <property type="entry name" value="Homeodomain-like"/>
    <property type="match status" value="1"/>
</dbReference>
<keyword evidence="1" id="KW-0805">Transcription regulation</keyword>
<keyword evidence="7" id="KW-1185">Reference proteome</keyword>
<dbReference type="InterPro" id="IPR011075">
    <property type="entry name" value="TetR_C"/>
</dbReference>
<reference evidence="7" key="1">
    <citation type="submission" date="2016-10" db="EMBL/GenBank/DDBJ databases">
        <authorList>
            <person name="Varghese N."/>
            <person name="Submissions S."/>
        </authorList>
    </citation>
    <scope>NUCLEOTIDE SEQUENCE [LARGE SCALE GENOMIC DNA]</scope>
    <source>
        <strain evidence="7">BS3660</strain>
    </source>
</reference>
<organism evidence="6 7">
    <name type="scientific">Pseudomonas jessenii</name>
    <dbReference type="NCBI Taxonomy" id="77298"/>
    <lineage>
        <taxon>Bacteria</taxon>
        <taxon>Pseudomonadati</taxon>
        <taxon>Pseudomonadota</taxon>
        <taxon>Gammaproteobacteria</taxon>
        <taxon>Pseudomonadales</taxon>
        <taxon>Pseudomonadaceae</taxon>
        <taxon>Pseudomonas</taxon>
    </lineage>
</organism>
<dbReference type="PROSITE" id="PS50977">
    <property type="entry name" value="HTH_TETR_2"/>
    <property type="match status" value="1"/>
</dbReference>
<proteinExistence type="predicted"/>
<dbReference type="InterPro" id="IPR036271">
    <property type="entry name" value="Tet_transcr_reg_TetR-rel_C_sf"/>
</dbReference>
<keyword evidence="2 4" id="KW-0238">DNA-binding</keyword>
<evidence type="ECO:0000256" key="2">
    <source>
        <dbReference type="ARBA" id="ARBA00023125"/>
    </source>
</evidence>
<dbReference type="InterPro" id="IPR001647">
    <property type="entry name" value="HTH_TetR"/>
</dbReference>
<evidence type="ECO:0000256" key="4">
    <source>
        <dbReference type="PROSITE-ProRule" id="PRU00335"/>
    </source>
</evidence>
<dbReference type="Proteomes" id="UP000198542">
    <property type="component" value="Unassembled WGS sequence"/>
</dbReference>
<evidence type="ECO:0000256" key="1">
    <source>
        <dbReference type="ARBA" id="ARBA00023015"/>
    </source>
</evidence>
<dbReference type="Pfam" id="PF16859">
    <property type="entry name" value="TetR_C_11"/>
    <property type="match status" value="1"/>
</dbReference>
<dbReference type="AlphaFoldDB" id="A0A231GPM8"/>
<dbReference type="SUPFAM" id="SSF48498">
    <property type="entry name" value="Tetracyclin repressor-like, C-terminal domain"/>
    <property type="match status" value="1"/>
</dbReference>
<evidence type="ECO:0000256" key="3">
    <source>
        <dbReference type="ARBA" id="ARBA00023163"/>
    </source>
</evidence>
<accession>A0A231GPM8</accession>